<accession>A0ACB9G4T5</accession>
<dbReference type="EMBL" id="CM042010">
    <property type="protein sequence ID" value="KAI3778075.1"/>
    <property type="molecule type" value="Genomic_DNA"/>
</dbReference>
<gene>
    <name evidence="1" type="ORF">L2E82_07078</name>
</gene>
<keyword evidence="2" id="KW-1185">Reference proteome</keyword>
<evidence type="ECO:0000313" key="2">
    <source>
        <dbReference type="Proteomes" id="UP001055811"/>
    </source>
</evidence>
<protein>
    <submittedName>
        <fullName evidence="1">Uncharacterized protein</fullName>
    </submittedName>
</protein>
<organism evidence="1 2">
    <name type="scientific">Cichorium intybus</name>
    <name type="common">Chicory</name>
    <dbReference type="NCBI Taxonomy" id="13427"/>
    <lineage>
        <taxon>Eukaryota</taxon>
        <taxon>Viridiplantae</taxon>
        <taxon>Streptophyta</taxon>
        <taxon>Embryophyta</taxon>
        <taxon>Tracheophyta</taxon>
        <taxon>Spermatophyta</taxon>
        <taxon>Magnoliopsida</taxon>
        <taxon>eudicotyledons</taxon>
        <taxon>Gunneridae</taxon>
        <taxon>Pentapetalae</taxon>
        <taxon>asterids</taxon>
        <taxon>campanulids</taxon>
        <taxon>Asterales</taxon>
        <taxon>Asteraceae</taxon>
        <taxon>Cichorioideae</taxon>
        <taxon>Cichorieae</taxon>
        <taxon>Cichoriinae</taxon>
        <taxon>Cichorium</taxon>
    </lineage>
</organism>
<reference evidence="2" key="1">
    <citation type="journal article" date="2022" name="Mol. Ecol. Resour.">
        <title>The genomes of chicory, endive, great burdock and yacon provide insights into Asteraceae palaeo-polyploidization history and plant inulin production.</title>
        <authorList>
            <person name="Fan W."/>
            <person name="Wang S."/>
            <person name="Wang H."/>
            <person name="Wang A."/>
            <person name="Jiang F."/>
            <person name="Liu H."/>
            <person name="Zhao H."/>
            <person name="Xu D."/>
            <person name="Zhang Y."/>
        </authorList>
    </citation>
    <scope>NUCLEOTIDE SEQUENCE [LARGE SCALE GENOMIC DNA]</scope>
    <source>
        <strain evidence="2">cv. Punajuju</strain>
    </source>
</reference>
<sequence length="89" mass="10829">MPYFIESDKFYYFKYIVVKVHTPPPFSICFKFFPFSFLWREKYKIWLCTQDQFLNFDFTFSFGVYLGKLIAQDHEQLKSLLISTRGPEI</sequence>
<reference evidence="1 2" key="2">
    <citation type="journal article" date="2022" name="Mol. Ecol. Resour.">
        <title>The genomes of chicory, endive, great burdock and yacon provide insights into Asteraceae paleo-polyploidization history and plant inulin production.</title>
        <authorList>
            <person name="Fan W."/>
            <person name="Wang S."/>
            <person name="Wang H."/>
            <person name="Wang A."/>
            <person name="Jiang F."/>
            <person name="Liu H."/>
            <person name="Zhao H."/>
            <person name="Xu D."/>
            <person name="Zhang Y."/>
        </authorList>
    </citation>
    <scope>NUCLEOTIDE SEQUENCE [LARGE SCALE GENOMIC DNA]</scope>
    <source>
        <strain evidence="2">cv. Punajuju</strain>
        <tissue evidence="1">Leaves</tissue>
    </source>
</reference>
<proteinExistence type="predicted"/>
<dbReference type="Proteomes" id="UP001055811">
    <property type="component" value="Linkage Group LG02"/>
</dbReference>
<evidence type="ECO:0000313" key="1">
    <source>
        <dbReference type="EMBL" id="KAI3778075.1"/>
    </source>
</evidence>
<name>A0ACB9G4T5_CICIN</name>
<comment type="caution">
    <text evidence="1">The sequence shown here is derived from an EMBL/GenBank/DDBJ whole genome shotgun (WGS) entry which is preliminary data.</text>
</comment>